<dbReference type="PROSITE" id="PS50011">
    <property type="entry name" value="PROTEIN_KINASE_DOM"/>
    <property type="match status" value="1"/>
</dbReference>
<proteinExistence type="predicted"/>
<sequence>MLTDCKTLISEGAYGKVFSVSSKYAVKVETDKGKRKRRLREEARIMKLVQGPGIPRIIHHSTIDGRDRLKMELLGPDMRKIRKSHGGGLGFRSTIMFGIQALERLEHIHSKGIIHRDIKDSNFVIGKNDPTKIYLIDFGLSVRLERYNSKNSNYCTVDGFAGNLLFTGKESHIYKNRVSKKNDLESLLYLMIYLYKSKVNKRKISKSQSFKRIPALPWDRKFEDDENLHKKIYRLKDEFKPQMLGKKFPTEFKEFMKYVQELKFDMEPKMNYCQQLLKRCLNRRNFNLDYTKFDWLKKVYLIDSKSNNAITLYSGNSRSISTKKRDNKCLHKRNIKDRLRGKLDQKDLEYLKIIK</sequence>
<name>A0AAD1XJR2_EUPCR</name>
<keyword evidence="5" id="KW-1185">Reference proteome</keyword>
<dbReference type="AlphaFoldDB" id="A0AAD1XJR2"/>
<dbReference type="InterPro" id="IPR011009">
    <property type="entry name" value="Kinase-like_dom_sf"/>
</dbReference>
<dbReference type="Gene3D" id="1.10.510.10">
    <property type="entry name" value="Transferase(Phosphotransferase) domain 1"/>
    <property type="match status" value="1"/>
</dbReference>
<evidence type="ECO:0000256" key="1">
    <source>
        <dbReference type="ARBA" id="ARBA00012513"/>
    </source>
</evidence>
<evidence type="ECO:0000259" key="3">
    <source>
        <dbReference type="PROSITE" id="PS50011"/>
    </source>
</evidence>
<dbReference type="SMART" id="SM00220">
    <property type="entry name" value="S_TKc"/>
    <property type="match status" value="1"/>
</dbReference>
<dbReference type="EC" id="2.7.11.1" evidence="1"/>
<dbReference type="PANTHER" id="PTHR11909">
    <property type="entry name" value="CASEIN KINASE-RELATED"/>
    <property type="match status" value="1"/>
</dbReference>
<evidence type="ECO:0000313" key="5">
    <source>
        <dbReference type="Proteomes" id="UP001295684"/>
    </source>
</evidence>
<feature type="domain" description="Protein kinase" evidence="3">
    <location>
        <begin position="3"/>
        <end position="277"/>
    </location>
</feature>
<organism evidence="4 5">
    <name type="scientific">Euplotes crassus</name>
    <dbReference type="NCBI Taxonomy" id="5936"/>
    <lineage>
        <taxon>Eukaryota</taxon>
        <taxon>Sar</taxon>
        <taxon>Alveolata</taxon>
        <taxon>Ciliophora</taxon>
        <taxon>Intramacronucleata</taxon>
        <taxon>Spirotrichea</taxon>
        <taxon>Hypotrichia</taxon>
        <taxon>Euplotida</taxon>
        <taxon>Euplotidae</taxon>
        <taxon>Moneuplotes</taxon>
    </lineage>
</organism>
<reference evidence="4" key="1">
    <citation type="submission" date="2023-07" db="EMBL/GenBank/DDBJ databases">
        <authorList>
            <consortium name="AG Swart"/>
            <person name="Singh M."/>
            <person name="Singh A."/>
            <person name="Seah K."/>
            <person name="Emmerich C."/>
        </authorList>
    </citation>
    <scope>NUCLEOTIDE SEQUENCE</scope>
    <source>
        <strain evidence="4">DP1</strain>
    </source>
</reference>
<dbReference type="Pfam" id="PF00069">
    <property type="entry name" value="Pkinase"/>
    <property type="match status" value="1"/>
</dbReference>
<dbReference type="EMBL" id="CAMPGE010015400">
    <property type="protein sequence ID" value="CAI2374026.1"/>
    <property type="molecule type" value="Genomic_DNA"/>
</dbReference>
<dbReference type="GO" id="GO:0004674">
    <property type="term" value="F:protein serine/threonine kinase activity"/>
    <property type="evidence" value="ECO:0007669"/>
    <property type="project" value="UniProtKB-EC"/>
</dbReference>
<dbReference type="InterPro" id="IPR000719">
    <property type="entry name" value="Prot_kinase_dom"/>
</dbReference>
<accession>A0AAD1XJR2</accession>
<dbReference type="PROSITE" id="PS00108">
    <property type="entry name" value="PROTEIN_KINASE_ST"/>
    <property type="match status" value="1"/>
</dbReference>
<evidence type="ECO:0000256" key="2">
    <source>
        <dbReference type="ARBA" id="ARBA00023860"/>
    </source>
</evidence>
<dbReference type="GO" id="GO:0005524">
    <property type="term" value="F:ATP binding"/>
    <property type="evidence" value="ECO:0007669"/>
    <property type="project" value="InterPro"/>
</dbReference>
<gene>
    <name evidence="4" type="ORF">ECRASSUSDP1_LOCUS15375</name>
</gene>
<dbReference type="SUPFAM" id="SSF56112">
    <property type="entry name" value="Protein kinase-like (PK-like)"/>
    <property type="match status" value="1"/>
</dbReference>
<comment type="caution">
    <text evidence="4">The sequence shown here is derived from an EMBL/GenBank/DDBJ whole genome shotgun (WGS) entry which is preliminary data.</text>
</comment>
<evidence type="ECO:0000313" key="4">
    <source>
        <dbReference type="EMBL" id="CAI2374026.1"/>
    </source>
</evidence>
<protein>
    <recommendedName>
        <fullName evidence="2">Casein kinase I</fullName>
        <ecNumber evidence="1">2.7.11.1</ecNumber>
    </recommendedName>
</protein>
<dbReference type="InterPro" id="IPR050235">
    <property type="entry name" value="CK1_Ser-Thr_kinase"/>
</dbReference>
<dbReference type="InterPro" id="IPR008271">
    <property type="entry name" value="Ser/Thr_kinase_AS"/>
</dbReference>
<dbReference type="Proteomes" id="UP001295684">
    <property type="component" value="Unassembled WGS sequence"/>
</dbReference>